<feature type="region of interest" description="Disordered" evidence="3">
    <location>
        <begin position="164"/>
        <end position="567"/>
    </location>
</feature>
<evidence type="ECO:0000313" key="6">
    <source>
        <dbReference type="Proteomes" id="UP001432216"/>
    </source>
</evidence>
<dbReference type="InterPro" id="IPR001487">
    <property type="entry name" value="Bromodomain"/>
</dbReference>
<proteinExistence type="predicted"/>
<dbReference type="PANTHER" id="PTHR15398:SF4">
    <property type="entry name" value="BROMODOMAIN-CONTAINING PROTEIN 8 ISOFORM X1"/>
    <property type="match status" value="1"/>
</dbReference>
<dbReference type="EMBL" id="CP143809">
    <property type="protein sequence ID" value="WVO21138.1"/>
    <property type="molecule type" value="Genomic_DNA"/>
</dbReference>
<evidence type="ECO:0000256" key="1">
    <source>
        <dbReference type="ARBA" id="ARBA00023117"/>
    </source>
</evidence>
<gene>
    <name evidence="5" type="ORF">IAS62_002443</name>
</gene>
<dbReference type="Gene3D" id="1.20.920.10">
    <property type="entry name" value="Bromodomain-like"/>
    <property type="match status" value="1"/>
</dbReference>
<feature type="compositionally biased region" description="Basic and acidic residues" evidence="3">
    <location>
        <begin position="164"/>
        <end position="205"/>
    </location>
</feature>
<dbReference type="Proteomes" id="UP001432216">
    <property type="component" value="Chromosome 4"/>
</dbReference>
<evidence type="ECO:0000256" key="3">
    <source>
        <dbReference type="SAM" id="MobiDB-lite"/>
    </source>
</evidence>
<keyword evidence="1 2" id="KW-0103">Bromodomain</keyword>
<dbReference type="PROSITE" id="PS50014">
    <property type="entry name" value="BROMODOMAIN_2"/>
    <property type="match status" value="1"/>
</dbReference>
<accession>A0ABZ2AVC7</accession>
<reference evidence="5 6" key="1">
    <citation type="submission" date="2024-01" db="EMBL/GenBank/DDBJ databases">
        <title>Comparative genomics of Cryptococcus and Kwoniella reveals pathogenesis evolution and contrasting modes of karyotype evolution via chromosome fusion or intercentromeric recombination.</title>
        <authorList>
            <person name="Coelho M.A."/>
            <person name="David-Palma M."/>
            <person name="Shea T."/>
            <person name="Bowers K."/>
            <person name="McGinley-Smith S."/>
            <person name="Mohammad A.W."/>
            <person name="Gnirke A."/>
            <person name="Yurkov A.M."/>
            <person name="Nowrousian M."/>
            <person name="Sun S."/>
            <person name="Cuomo C.A."/>
            <person name="Heitman J."/>
        </authorList>
    </citation>
    <scope>NUCLEOTIDE SEQUENCE [LARGE SCALE GENOMIC DNA]</scope>
    <source>
        <strain evidence="5 6">7685027</strain>
    </source>
</reference>
<dbReference type="RefSeq" id="XP_064720377.1">
    <property type="nucleotide sequence ID" value="XM_064864305.1"/>
</dbReference>
<feature type="compositionally biased region" description="Basic and acidic residues" evidence="3">
    <location>
        <begin position="460"/>
        <end position="469"/>
    </location>
</feature>
<dbReference type="Pfam" id="PF00439">
    <property type="entry name" value="Bromodomain"/>
    <property type="match status" value="1"/>
</dbReference>
<protein>
    <recommendedName>
        <fullName evidence="4">Bromo domain-containing protein</fullName>
    </recommendedName>
</protein>
<name>A0ABZ2AVC7_9TREE</name>
<evidence type="ECO:0000259" key="4">
    <source>
        <dbReference type="PROSITE" id="PS50014"/>
    </source>
</evidence>
<sequence length="678" mass="74985">MSSKTPLSDPLTIQEKLLLSQAVYKLGAFSWAEVSSLLLDHPCIKDATPHARPAKLFTPERCEGIYKELMGVIGINVPAPDGIKPHAKSHLRLAQNFYIARLTELQNEISSYETQFTSLMSEIAALKKGELDDQLREEIKAGLQRKYGKKAVEEWMPGKAEILKAVEDEPEKERDMDAVGPEFAKEEKEKEEKQKDVEEQGKDVEMVDASTSEETPAVSVLEKQDGPTKSSKPDTVEAKVEKLVDQVKTPKAARTTTSPQPSPLSPAPSDYSSVRSAKSAADEKEGRDMEEEEGKEEEKEEEGVVPEKKSNKRKAVAQPKGAPPTKRSSRRGAVTEEPEVSEAEEAEEEEEEEAMEEKEEEPPIARGRRSKRSSLTKPSASPSVPPKDISPTISRRAPSVSSTASAATPGGEGERRSSRRAAVAAAGRRGMRDDVVSKSVRGQTADAADAEDGPPTPTAAEDHEPETRKSTRASRRKSGHPEHQQQAAATPTPVERERRGTRATTRNLRESVENEQELASVNNGDENNDRDDDCTTNNNNDEVENPDPNAPIAPVPSNNNKGKGKKSSKPFLFSLLETIASHRFGTIFESPVRKSDAPDYYSVIKRPMDLKTIKGKIKEGRIERIDELERDVLLMFSNAMMYNASDSQVYEMAKEMMKDCEGHFAHFRNMELELDKEG</sequence>
<feature type="compositionally biased region" description="Acidic residues" evidence="3">
    <location>
        <begin position="288"/>
        <end position="304"/>
    </location>
</feature>
<dbReference type="SUPFAM" id="SSF47370">
    <property type="entry name" value="Bromodomain"/>
    <property type="match status" value="1"/>
</dbReference>
<feature type="domain" description="Bromo" evidence="4">
    <location>
        <begin position="580"/>
        <end position="650"/>
    </location>
</feature>
<evidence type="ECO:0000313" key="5">
    <source>
        <dbReference type="EMBL" id="WVO21138.1"/>
    </source>
</evidence>
<dbReference type="PRINTS" id="PR00503">
    <property type="entry name" value="BROMODOMAIN"/>
</dbReference>
<dbReference type="InterPro" id="IPR036427">
    <property type="entry name" value="Bromodomain-like_sf"/>
</dbReference>
<feature type="compositionally biased region" description="Basic and acidic residues" evidence="3">
    <location>
        <begin position="222"/>
        <end position="245"/>
    </location>
</feature>
<feature type="compositionally biased region" description="Acidic residues" evidence="3">
    <location>
        <begin position="336"/>
        <end position="362"/>
    </location>
</feature>
<feature type="compositionally biased region" description="Low complexity" evidence="3">
    <location>
        <begin position="394"/>
        <end position="409"/>
    </location>
</feature>
<dbReference type="CDD" id="cd04369">
    <property type="entry name" value="Bromodomain"/>
    <property type="match status" value="1"/>
</dbReference>
<dbReference type="PANTHER" id="PTHR15398">
    <property type="entry name" value="BROMODOMAIN-CONTAINING PROTEIN 8"/>
    <property type="match status" value="1"/>
</dbReference>
<keyword evidence="6" id="KW-1185">Reference proteome</keyword>
<organism evidence="5 6">
    <name type="scientific">Cryptococcus decagattii</name>
    <dbReference type="NCBI Taxonomy" id="1859122"/>
    <lineage>
        <taxon>Eukaryota</taxon>
        <taxon>Fungi</taxon>
        <taxon>Dikarya</taxon>
        <taxon>Basidiomycota</taxon>
        <taxon>Agaricomycotina</taxon>
        <taxon>Tremellomycetes</taxon>
        <taxon>Tremellales</taxon>
        <taxon>Cryptococcaceae</taxon>
        <taxon>Cryptococcus</taxon>
        <taxon>Cryptococcus gattii species complex</taxon>
    </lineage>
</organism>
<evidence type="ECO:0000256" key="2">
    <source>
        <dbReference type="PROSITE-ProRule" id="PRU00035"/>
    </source>
</evidence>
<dbReference type="SMART" id="SM00297">
    <property type="entry name" value="BROMO"/>
    <property type="match status" value="1"/>
</dbReference>
<dbReference type="GeneID" id="89989216"/>